<keyword evidence="1" id="KW-1133">Transmembrane helix</keyword>
<proteinExistence type="predicted"/>
<evidence type="ECO:0000313" key="3">
    <source>
        <dbReference type="Proteomes" id="UP000231702"/>
    </source>
</evidence>
<name>A0ABX4MRA0_9RHOB</name>
<reference evidence="2 3" key="1">
    <citation type="journal article" date="2018" name="Int. J. Syst. Evol. Microbiol.">
        <title>Pseudooceanicola lipolyticus sp. nov., a marine alphaproteobacterium, reclassification of Oceanicola flagellatus as Pseudooceanicola flagellatus comb. nov. and emended description of the genus Pseudooceanicola.</title>
        <authorList>
            <person name="Huang M.-M."/>
            <person name="Guo L.-L."/>
            <person name="Wu Y.-H."/>
            <person name="Lai Q.-L."/>
            <person name="Shao Z.-Z."/>
            <person name="Wang C.-S."/>
            <person name="Wu M."/>
            <person name="Xu X.-W."/>
        </authorList>
    </citation>
    <scope>NUCLEOTIDE SEQUENCE [LARGE SCALE GENOMIC DNA]</scope>
    <source>
        <strain evidence="2 3">Ar-45</strain>
    </source>
</reference>
<evidence type="ECO:0008006" key="4">
    <source>
        <dbReference type="Google" id="ProtNLM"/>
    </source>
</evidence>
<dbReference type="EMBL" id="PGTD01000012">
    <property type="protein sequence ID" value="PJE30798.1"/>
    <property type="molecule type" value="Genomic_DNA"/>
</dbReference>
<keyword evidence="3" id="KW-1185">Reference proteome</keyword>
<dbReference type="Proteomes" id="UP000231702">
    <property type="component" value="Unassembled WGS sequence"/>
</dbReference>
<feature type="transmembrane region" description="Helical" evidence="1">
    <location>
        <begin position="110"/>
        <end position="131"/>
    </location>
</feature>
<dbReference type="RefSeq" id="WP_097147026.1">
    <property type="nucleotide sequence ID" value="NZ_OBEA01000007.1"/>
</dbReference>
<comment type="caution">
    <text evidence="2">The sequence shown here is derived from an EMBL/GenBank/DDBJ whole genome shotgun (WGS) entry which is preliminary data.</text>
</comment>
<organism evidence="2 3">
    <name type="scientific">Pseudooceanicola antarcticus</name>
    <dbReference type="NCBI Taxonomy" id="1247613"/>
    <lineage>
        <taxon>Bacteria</taxon>
        <taxon>Pseudomonadati</taxon>
        <taxon>Pseudomonadota</taxon>
        <taxon>Alphaproteobacteria</taxon>
        <taxon>Rhodobacterales</taxon>
        <taxon>Paracoccaceae</taxon>
        <taxon>Pseudooceanicola</taxon>
    </lineage>
</organism>
<keyword evidence="1" id="KW-0812">Transmembrane</keyword>
<sequence length="169" mass="16887">MTDREDKDMLPDAALEALFAEARDVEAPKAAGADDLGLPPGLSARILGDADQLQSDRAAEEAARRQRLRATAGGSAPLAAAGLVPAGAGMGQGVLSGLGGGFWGQLSRALGGLPALAGLGAVAVAGLWIGVMPPDALESSLETLLGSSVSSNPYLVDSTTAFDFLDSEG</sequence>
<protein>
    <recommendedName>
        <fullName evidence="4">Holin of 3TMs, for gene-transfer release</fullName>
    </recommendedName>
</protein>
<evidence type="ECO:0000313" key="2">
    <source>
        <dbReference type="EMBL" id="PJE30798.1"/>
    </source>
</evidence>
<evidence type="ECO:0000256" key="1">
    <source>
        <dbReference type="SAM" id="Phobius"/>
    </source>
</evidence>
<gene>
    <name evidence="2" type="ORF">CVM39_04965</name>
</gene>
<keyword evidence="1" id="KW-0472">Membrane</keyword>
<accession>A0ABX4MRA0</accession>